<evidence type="ECO:0000313" key="3">
    <source>
        <dbReference type="Proteomes" id="UP001057375"/>
    </source>
</evidence>
<reference evidence="2" key="1">
    <citation type="submission" date="2022-03" db="EMBL/GenBank/DDBJ databases">
        <title>Draft genome sequence of Aduncisulcus paluster, a free-living microaerophilic Fornicata.</title>
        <authorList>
            <person name="Yuyama I."/>
            <person name="Kume K."/>
            <person name="Tamura T."/>
            <person name="Inagaki Y."/>
            <person name="Hashimoto T."/>
        </authorList>
    </citation>
    <scope>NUCLEOTIDE SEQUENCE</scope>
    <source>
        <strain evidence="2">NY0171</strain>
    </source>
</reference>
<feature type="region of interest" description="Disordered" evidence="1">
    <location>
        <begin position="1"/>
        <end position="23"/>
    </location>
</feature>
<organism evidence="2 3">
    <name type="scientific">Aduncisulcus paluster</name>
    <dbReference type="NCBI Taxonomy" id="2918883"/>
    <lineage>
        <taxon>Eukaryota</taxon>
        <taxon>Metamonada</taxon>
        <taxon>Carpediemonas-like organisms</taxon>
        <taxon>Aduncisulcus</taxon>
    </lineage>
</organism>
<keyword evidence="3" id="KW-1185">Reference proteome</keyword>
<sequence length="51" mass="5515">MSASKSLLLESSNPSVSRHSNPCSELEQLLTTIRRTSSQSAVTSLYSVFSP</sequence>
<dbReference type="Proteomes" id="UP001057375">
    <property type="component" value="Unassembled WGS sequence"/>
</dbReference>
<name>A0ABQ5KQU6_9EUKA</name>
<comment type="caution">
    <text evidence="2">The sequence shown here is derived from an EMBL/GenBank/DDBJ whole genome shotgun (WGS) entry which is preliminary data.</text>
</comment>
<gene>
    <name evidence="2" type="ORF">ADUPG1_008119</name>
</gene>
<dbReference type="EMBL" id="BQXS01010876">
    <property type="protein sequence ID" value="GKT34841.1"/>
    <property type="molecule type" value="Genomic_DNA"/>
</dbReference>
<proteinExistence type="predicted"/>
<accession>A0ABQ5KQU6</accession>
<evidence type="ECO:0000256" key="1">
    <source>
        <dbReference type="SAM" id="MobiDB-lite"/>
    </source>
</evidence>
<feature type="non-terminal residue" evidence="2">
    <location>
        <position position="51"/>
    </location>
</feature>
<evidence type="ECO:0000313" key="2">
    <source>
        <dbReference type="EMBL" id="GKT34841.1"/>
    </source>
</evidence>
<protein>
    <submittedName>
        <fullName evidence="2">Uncharacterized protein</fullName>
    </submittedName>
</protein>